<dbReference type="AlphaFoldDB" id="A0A6A5SY49"/>
<reference evidence="3" key="1">
    <citation type="journal article" date="2020" name="Stud. Mycol.">
        <title>101 Dothideomycetes genomes: a test case for predicting lifestyles and emergence of pathogens.</title>
        <authorList>
            <person name="Haridas S."/>
            <person name="Albert R."/>
            <person name="Binder M."/>
            <person name="Bloem J."/>
            <person name="Labutti K."/>
            <person name="Salamov A."/>
            <person name="Andreopoulos B."/>
            <person name="Baker S."/>
            <person name="Barry K."/>
            <person name="Bills G."/>
            <person name="Bluhm B."/>
            <person name="Cannon C."/>
            <person name="Castanera R."/>
            <person name="Culley D."/>
            <person name="Daum C."/>
            <person name="Ezra D."/>
            <person name="Gonzalez J."/>
            <person name="Henrissat B."/>
            <person name="Kuo A."/>
            <person name="Liang C."/>
            <person name="Lipzen A."/>
            <person name="Lutzoni F."/>
            <person name="Magnuson J."/>
            <person name="Mondo S."/>
            <person name="Nolan M."/>
            <person name="Ohm R."/>
            <person name="Pangilinan J."/>
            <person name="Park H.-J."/>
            <person name="Ramirez L."/>
            <person name="Alfaro M."/>
            <person name="Sun H."/>
            <person name="Tritt A."/>
            <person name="Yoshinaga Y."/>
            <person name="Zwiers L.-H."/>
            <person name="Turgeon B."/>
            <person name="Goodwin S."/>
            <person name="Spatafora J."/>
            <person name="Crous P."/>
            <person name="Grigoriev I."/>
        </authorList>
    </citation>
    <scope>NUCLEOTIDE SEQUENCE</scope>
    <source>
        <strain evidence="3">CBS 161.51</strain>
    </source>
</reference>
<dbReference type="PANTHER" id="PTHR14187:SF82">
    <property type="entry name" value="FAMILY CHAPERONE, PUTATIVE (AFU_ORTHOLOGUE AFUA_7G08575)-RELATED"/>
    <property type="match status" value="1"/>
</dbReference>
<organism evidence="3 4">
    <name type="scientific">Clathrospora elynae</name>
    <dbReference type="NCBI Taxonomy" id="706981"/>
    <lineage>
        <taxon>Eukaryota</taxon>
        <taxon>Fungi</taxon>
        <taxon>Dikarya</taxon>
        <taxon>Ascomycota</taxon>
        <taxon>Pezizomycotina</taxon>
        <taxon>Dothideomycetes</taxon>
        <taxon>Pleosporomycetidae</taxon>
        <taxon>Pleosporales</taxon>
        <taxon>Diademaceae</taxon>
        <taxon>Clathrospora</taxon>
    </lineage>
</organism>
<keyword evidence="2" id="KW-0067">ATP-binding</keyword>
<dbReference type="PANTHER" id="PTHR14187">
    <property type="entry name" value="ALPHA KINASE/ELONGATION FACTOR 2 KINASE"/>
    <property type="match status" value="1"/>
</dbReference>
<keyword evidence="4" id="KW-1185">Reference proteome</keyword>
<evidence type="ECO:0000313" key="3">
    <source>
        <dbReference type="EMBL" id="KAF1944788.1"/>
    </source>
</evidence>
<dbReference type="OrthoDB" id="2963168at2759"/>
<dbReference type="Gene3D" id="3.30.420.40">
    <property type="match status" value="2"/>
</dbReference>
<dbReference type="InterPro" id="IPR013126">
    <property type="entry name" value="Hsp_70_fam"/>
</dbReference>
<dbReference type="CDD" id="cd10170">
    <property type="entry name" value="ASKHA_NBD_HSP70"/>
    <property type="match status" value="1"/>
</dbReference>
<name>A0A6A5SY49_9PLEO</name>
<dbReference type="EMBL" id="ML976014">
    <property type="protein sequence ID" value="KAF1944788.1"/>
    <property type="molecule type" value="Genomic_DNA"/>
</dbReference>
<evidence type="ECO:0000313" key="4">
    <source>
        <dbReference type="Proteomes" id="UP000800038"/>
    </source>
</evidence>
<dbReference type="SUPFAM" id="SSF53067">
    <property type="entry name" value="Actin-like ATPase domain"/>
    <property type="match status" value="2"/>
</dbReference>
<gene>
    <name evidence="3" type="ORF">EJ02DRAFT_509968</name>
</gene>
<keyword evidence="1" id="KW-0547">Nucleotide-binding</keyword>
<dbReference type="GO" id="GO:0140662">
    <property type="term" value="F:ATP-dependent protein folding chaperone"/>
    <property type="evidence" value="ECO:0007669"/>
    <property type="project" value="InterPro"/>
</dbReference>
<proteinExistence type="predicted"/>
<dbReference type="Pfam" id="PF00012">
    <property type="entry name" value="HSP70"/>
    <property type="match status" value="1"/>
</dbReference>
<dbReference type="Gene3D" id="3.90.640.10">
    <property type="entry name" value="Actin, Chain A, domain 4"/>
    <property type="match status" value="1"/>
</dbReference>
<dbReference type="Proteomes" id="UP000800038">
    <property type="component" value="Unassembled WGS sequence"/>
</dbReference>
<sequence length="592" mass="65769">MLANRLVVGIDYGTTYTGVAFCETSGTNALERQIQIVQNWPAAHSMIGTKEKVPSEIAYTENGRTLWGSMIPPNVQRHIWTKLDLDNNRSYSGEAAKIRQELAHSVPRKPAVDIVSEYLSKVKEQLMKNLDAQFGPILWRSLPITLVITMPAIWSDGAKDRTLQAFNAAGFTHMDRDFAQLKRTIATTEPEAAALYTLSSLRGTIREDTLKIDDGFVVCDMGGGTVDLISYRIAGNTPTIVEEVTIGTGDQCGGSFVDREFITWLERRLGKEDFLKVAGYPEAAQCWHTSLSQKLGRMLQEFTLNSKSGFSGSEDNYIPLPAPLTMVEDEARGMCDGCIHIKASDVKQMFESCLRKTCELIADQIQKAKASKRVSMKYVFLVGGFAESPYIYGKIKEYCEGLGLETIKPGCAWSAVARGAVVKGIEGDSTAILTRKSRRHYGTVVCRSFVSGLHEESDAFTHAYFATEWARDQTNWLIHKGQDMHASHETHAAAEIYTQFWPGEERFMSMKLIACDAEDAPTSSKHAAVYNVTTVVADLRNVPDSYLEMKVNPIGETYFHVKTLVHISMQSTLDFYITVNGKKCGSIAAQYE</sequence>
<evidence type="ECO:0000256" key="1">
    <source>
        <dbReference type="ARBA" id="ARBA00022741"/>
    </source>
</evidence>
<accession>A0A6A5SY49</accession>
<dbReference type="GO" id="GO:0005524">
    <property type="term" value="F:ATP binding"/>
    <property type="evidence" value="ECO:0007669"/>
    <property type="project" value="UniProtKB-KW"/>
</dbReference>
<dbReference type="InterPro" id="IPR043129">
    <property type="entry name" value="ATPase_NBD"/>
</dbReference>
<protein>
    <submittedName>
        <fullName evidence="3">Hsp70 family protein</fullName>
    </submittedName>
</protein>
<evidence type="ECO:0000256" key="2">
    <source>
        <dbReference type="ARBA" id="ARBA00022840"/>
    </source>
</evidence>